<organism evidence="9 10">
    <name type="scientific">Gossypium klotzschianum</name>
    <dbReference type="NCBI Taxonomy" id="34286"/>
    <lineage>
        <taxon>Eukaryota</taxon>
        <taxon>Viridiplantae</taxon>
        <taxon>Streptophyta</taxon>
        <taxon>Embryophyta</taxon>
        <taxon>Tracheophyta</taxon>
        <taxon>Spermatophyta</taxon>
        <taxon>Magnoliopsida</taxon>
        <taxon>eudicotyledons</taxon>
        <taxon>Gunneridae</taxon>
        <taxon>Pentapetalae</taxon>
        <taxon>rosids</taxon>
        <taxon>malvids</taxon>
        <taxon>Malvales</taxon>
        <taxon>Malvaceae</taxon>
        <taxon>Malvoideae</taxon>
        <taxon>Gossypium</taxon>
    </lineage>
</organism>
<dbReference type="Pfam" id="PF10294">
    <property type="entry name" value="Methyltransf_16"/>
    <property type="match status" value="1"/>
</dbReference>
<evidence type="ECO:0000256" key="7">
    <source>
        <dbReference type="ARBA" id="ARBA00022679"/>
    </source>
</evidence>
<dbReference type="PANTHER" id="PTHR13539:SF3">
    <property type="entry name" value="CALMODULIN-LYSINE N-METHYLTRANSFERASE"/>
    <property type="match status" value="1"/>
</dbReference>
<evidence type="ECO:0000256" key="6">
    <source>
        <dbReference type="ARBA" id="ARBA00022603"/>
    </source>
</evidence>
<evidence type="ECO:0000256" key="3">
    <source>
        <dbReference type="ARBA" id="ARBA00011914"/>
    </source>
</evidence>
<gene>
    <name evidence="9" type="ORF">Goklo_029214</name>
</gene>
<keyword evidence="8" id="KW-0539">Nucleus</keyword>
<evidence type="ECO:0000313" key="9">
    <source>
        <dbReference type="EMBL" id="MBA0671937.1"/>
    </source>
</evidence>
<dbReference type="EC" id="2.1.1.60" evidence="3"/>
<dbReference type="AlphaFoldDB" id="A0A7J8WA45"/>
<dbReference type="OrthoDB" id="413520at2759"/>
<keyword evidence="5" id="KW-0963">Cytoplasm</keyword>
<accession>A0A7J8WA45</accession>
<evidence type="ECO:0000256" key="4">
    <source>
        <dbReference type="ARBA" id="ARBA00020594"/>
    </source>
</evidence>
<sequence length="544" mass="60689">METNSNSASSKPSASSLRWRILSRAVLHRAKNPEDESQLGMKLISRKAAKGFNLIPCQLLNHDHESRDAQFCYTFPTQGCPKLVLTQRLNNNADLTDFEICNRHNIDNTGTVCKLLLPISAPIGEVFEMSSARQSTGPPTTEVIILQERFRLLCSVESQHAVSGCLEGLVHRVRSALNHTSFIGEYGTTWANKGETLMSPWWVAIHPHTAEGTLGSVNQALRAIAYRTLPPGRAWETKPSPEDNTFSCWGTNSATWQNDTSKTSPEGVDPPSTCLSLSSQWPSEDVLAYYCLSHADMFRSKRVIELGSGYGLAGLTIAATTEALEVVISDGNPQVVDYILHNINTNSGAFGETRVKPMKLHWNEKEVSNLSHTFDVIVASDCVVDDVSSQSIETTYSPLTRGKKSLCYELKAKSTFFKEFHKDLAQVTELLLKKPGPSEAIFFSPKRGNSLDKFLEEIKDNGLLFSITEIYDTEIWNRHQQFMNGDESWPGYEKDHSRHCQKRCQNCHIMAKLVMAPAMRADEVDRELAEISTAMGSEVLRLQQ</sequence>
<protein>
    <recommendedName>
        <fullName evidence="4">Calmodulin-lysine N-methyltransferase</fullName>
        <ecNumber evidence="3">2.1.1.60</ecNumber>
    </recommendedName>
</protein>
<dbReference type="InterPro" id="IPR019410">
    <property type="entry name" value="Methyltransf_16"/>
</dbReference>
<name>A0A7J8WA45_9ROSI</name>
<keyword evidence="7" id="KW-0808">Transferase</keyword>
<dbReference type="SUPFAM" id="SSF53335">
    <property type="entry name" value="S-adenosyl-L-methionine-dependent methyltransferases"/>
    <property type="match status" value="1"/>
</dbReference>
<evidence type="ECO:0000256" key="5">
    <source>
        <dbReference type="ARBA" id="ARBA00022490"/>
    </source>
</evidence>
<keyword evidence="6" id="KW-0489">Methyltransferase</keyword>
<dbReference type="GO" id="GO:0005634">
    <property type="term" value="C:nucleus"/>
    <property type="evidence" value="ECO:0007669"/>
    <property type="project" value="UniProtKB-SubCell"/>
</dbReference>
<keyword evidence="10" id="KW-1185">Reference proteome</keyword>
<reference evidence="9 10" key="1">
    <citation type="journal article" date="2019" name="Genome Biol. Evol.">
        <title>Insights into the evolution of the New World diploid cottons (Gossypium, subgenus Houzingenia) based on genome sequencing.</title>
        <authorList>
            <person name="Grover C.E."/>
            <person name="Arick M.A. 2nd"/>
            <person name="Thrash A."/>
            <person name="Conover J.L."/>
            <person name="Sanders W.S."/>
            <person name="Peterson D.G."/>
            <person name="Frelichowski J.E."/>
            <person name="Scheffler J.A."/>
            <person name="Scheffler B.E."/>
            <person name="Wendel J.F."/>
        </authorList>
    </citation>
    <scope>NUCLEOTIDE SEQUENCE [LARGE SCALE GENOMIC DNA]</scope>
    <source>
        <strain evidence="9">57</strain>
        <tissue evidence="9">Leaf</tissue>
    </source>
</reference>
<proteinExistence type="predicted"/>
<dbReference type="GO" id="GO:0032259">
    <property type="term" value="P:methylation"/>
    <property type="evidence" value="ECO:0007669"/>
    <property type="project" value="UniProtKB-KW"/>
</dbReference>
<dbReference type="GO" id="GO:0018025">
    <property type="term" value="F:calmodulin-lysine N-methyltransferase activity"/>
    <property type="evidence" value="ECO:0007669"/>
    <property type="project" value="UniProtKB-EC"/>
</dbReference>
<dbReference type="InterPro" id="IPR029063">
    <property type="entry name" value="SAM-dependent_MTases_sf"/>
</dbReference>
<dbReference type="GO" id="GO:0005737">
    <property type="term" value="C:cytoplasm"/>
    <property type="evidence" value="ECO:0007669"/>
    <property type="project" value="UniProtKB-SubCell"/>
</dbReference>
<comment type="caution">
    <text evidence="9">The sequence shown here is derived from an EMBL/GenBank/DDBJ whole genome shotgun (WGS) entry which is preliminary data.</text>
</comment>
<evidence type="ECO:0000256" key="2">
    <source>
        <dbReference type="ARBA" id="ARBA00004496"/>
    </source>
</evidence>
<dbReference type="Gene3D" id="3.40.50.150">
    <property type="entry name" value="Vaccinia Virus protein VP39"/>
    <property type="match status" value="1"/>
</dbReference>
<dbReference type="InterPro" id="IPR025800">
    <property type="entry name" value="CaM-Lys-N-MeTrfase"/>
</dbReference>
<dbReference type="PANTHER" id="PTHR13539">
    <property type="entry name" value="CALMODULIN-LYSINE N-METHYLTRANSFERASE"/>
    <property type="match status" value="1"/>
</dbReference>
<dbReference type="Proteomes" id="UP000593573">
    <property type="component" value="Unassembled WGS sequence"/>
</dbReference>
<dbReference type="EMBL" id="JABFAB010242781">
    <property type="protein sequence ID" value="MBA0671937.1"/>
    <property type="molecule type" value="Genomic_DNA"/>
</dbReference>
<evidence type="ECO:0000256" key="8">
    <source>
        <dbReference type="ARBA" id="ARBA00023242"/>
    </source>
</evidence>
<comment type="subcellular location">
    <subcellularLocation>
        <location evidence="2">Cytoplasm</location>
    </subcellularLocation>
    <subcellularLocation>
        <location evidence="1">Nucleus</location>
    </subcellularLocation>
</comment>
<evidence type="ECO:0000313" key="10">
    <source>
        <dbReference type="Proteomes" id="UP000593573"/>
    </source>
</evidence>
<evidence type="ECO:0000256" key="1">
    <source>
        <dbReference type="ARBA" id="ARBA00004123"/>
    </source>
</evidence>